<dbReference type="Proteomes" id="UP001501072">
    <property type="component" value="Unassembled WGS sequence"/>
</dbReference>
<evidence type="ECO:0000313" key="2">
    <source>
        <dbReference type="Proteomes" id="UP001501072"/>
    </source>
</evidence>
<gene>
    <name evidence="1" type="ORF">GCM10009564_19120</name>
</gene>
<proteinExistence type="predicted"/>
<comment type="caution">
    <text evidence="1">The sequence shown here is derived from an EMBL/GenBank/DDBJ whole genome shotgun (WGS) entry which is preliminary data.</text>
</comment>
<organism evidence="1 2">
    <name type="scientific">Streptomyces thermogriseus</name>
    <dbReference type="NCBI Taxonomy" id="75292"/>
    <lineage>
        <taxon>Bacteria</taxon>
        <taxon>Bacillati</taxon>
        <taxon>Actinomycetota</taxon>
        <taxon>Actinomycetes</taxon>
        <taxon>Kitasatosporales</taxon>
        <taxon>Streptomycetaceae</taxon>
        <taxon>Streptomyces</taxon>
    </lineage>
</organism>
<protein>
    <submittedName>
        <fullName evidence="1">Uncharacterized protein</fullName>
    </submittedName>
</protein>
<sequence length="114" mass="10773">MGAEGLAGCEWGAVLLVESAEGVEGVERVGGGGVPESPGLAEAAVVAVVFAAGFPRVSGSACCVGVLGAPGAGARGCRAGAGCGVVVPGGASVCACVRDVPRSVIAHDHSAPVY</sequence>
<keyword evidence="2" id="KW-1185">Reference proteome</keyword>
<name>A0ABN1SXC4_9ACTN</name>
<accession>A0ABN1SXC4</accession>
<reference evidence="1 2" key="1">
    <citation type="journal article" date="2019" name="Int. J. Syst. Evol. Microbiol.">
        <title>The Global Catalogue of Microorganisms (GCM) 10K type strain sequencing project: providing services to taxonomists for standard genome sequencing and annotation.</title>
        <authorList>
            <consortium name="The Broad Institute Genomics Platform"/>
            <consortium name="The Broad Institute Genome Sequencing Center for Infectious Disease"/>
            <person name="Wu L."/>
            <person name="Ma J."/>
        </authorList>
    </citation>
    <scope>NUCLEOTIDE SEQUENCE [LARGE SCALE GENOMIC DNA]</scope>
    <source>
        <strain evidence="1 2">JCM 11269</strain>
    </source>
</reference>
<evidence type="ECO:0000313" key="1">
    <source>
        <dbReference type="EMBL" id="GAA1007940.1"/>
    </source>
</evidence>
<dbReference type="EMBL" id="BAAAHU010000015">
    <property type="protein sequence ID" value="GAA1007940.1"/>
    <property type="molecule type" value="Genomic_DNA"/>
</dbReference>